<evidence type="ECO:0000256" key="5">
    <source>
        <dbReference type="ARBA" id="ARBA00022793"/>
    </source>
</evidence>
<comment type="similarity">
    <text evidence="2">Belongs to the pyruvoyl-dependent arginine decarboxylase family.</text>
</comment>
<evidence type="ECO:0000313" key="9">
    <source>
        <dbReference type="EMBL" id="GAA4415070.1"/>
    </source>
</evidence>
<sequence length="179" mass="18928">MVVKDDEGSTVEPRMRDDAPTIRVSAGSGAGRTQLSAFDAALRGAGVADFNLIRLSSVIPPGSEVREVAFTDQLVGRHGDRLYCVYAAAHAELPYHEGWAGIAWALRDDGSGAGLFVEHDGPSRDQVDRDLTASLEDLVAGRSGGYTEAGRVFASVMCEREPVCAVVVASYVAQGWSAS</sequence>
<dbReference type="Proteomes" id="UP001500622">
    <property type="component" value="Unassembled WGS sequence"/>
</dbReference>
<proteinExistence type="inferred from homology"/>
<dbReference type="SUPFAM" id="SSF56271">
    <property type="entry name" value="Pyruvoyl-dependent histidine and arginine decarboxylases"/>
    <property type="match status" value="1"/>
</dbReference>
<protein>
    <recommendedName>
        <fullName evidence="4">Pyruvoyl-dependent arginine decarboxylase AaxB</fullName>
        <ecNumber evidence="3">4.1.1.19</ecNumber>
    </recommendedName>
</protein>
<keyword evidence="10" id="KW-1185">Reference proteome</keyword>
<evidence type="ECO:0000256" key="7">
    <source>
        <dbReference type="ARBA" id="ARBA00023317"/>
    </source>
</evidence>
<comment type="catalytic activity">
    <reaction evidence="8">
        <text>L-arginine + H(+) = agmatine + CO2</text>
        <dbReference type="Rhea" id="RHEA:17641"/>
        <dbReference type="ChEBI" id="CHEBI:15378"/>
        <dbReference type="ChEBI" id="CHEBI:16526"/>
        <dbReference type="ChEBI" id="CHEBI:32682"/>
        <dbReference type="ChEBI" id="CHEBI:58145"/>
        <dbReference type="EC" id="4.1.1.19"/>
    </reaction>
</comment>
<dbReference type="PANTHER" id="PTHR40438">
    <property type="entry name" value="PYRUVOYL-DEPENDENT ARGININE DECARBOXYLASE"/>
    <property type="match status" value="1"/>
</dbReference>
<accession>A0ABP8KSC4</accession>
<comment type="caution">
    <text evidence="9">The sequence shown here is derived from an EMBL/GenBank/DDBJ whole genome shotgun (WGS) entry which is preliminary data.</text>
</comment>
<dbReference type="SFLD" id="SFLDS00055">
    <property type="entry name" value="Pyruvoyl-Dependent_Histidine/A"/>
    <property type="match status" value="1"/>
</dbReference>
<organism evidence="9 10">
    <name type="scientific">Georgenia halophila</name>
    <dbReference type="NCBI Taxonomy" id="620889"/>
    <lineage>
        <taxon>Bacteria</taxon>
        <taxon>Bacillati</taxon>
        <taxon>Actinomycetota</taxon>
        <taxon>Actinomycetes</taxon>
        <taxon>Micrococcales</taxon>
        <taxon>Bogoriellaceae</taxon>
        <taxon>Georgenia</taxon>
    </lineage>
</organism>
<keyword evidence="5" id="KW-0210">Decarboxylase</keyword>
<evidence type="ECO:0000256" key="2">
    <source>
        <dbReference type="ARBA" id="ARBA00008611"/>
    </source>
</evidence>
<dbReference type="InterPro" id="IPR002724">
    <property type="entry name" value="Pyruvoyl-dep_arg_deCO2ase"/>
</dbReference>
<evidence type="ECO:0000256" key="4">
    <source>
        <dbReference type="ARBA" id="ARBA00014727"/>
    </source>
</evidence>
<keyword evidence="6" id="KW-0456">Lyase</keyword>
<reference evidence="10" key="1">
    <citation type="journal article" date="2019" name="Int. J. Syst. Evol. Microbiol.">
        <title>The Global Catalogue of Microorganisms (GCM) 10K type strain sequencing project: providing services to taxonomists for standard genome sequencing and annotation.</title>
        <authorList>
            <consortium name="The Broad Institute Genomics Platform"/>
            <consortium name="The Broad Institute Genome Sequencing Center for Infectious Disease"/>
            <person name="Wu L."/>
            <person name="Ma J."/>
        </authorList>
    </citation>
    <scope>NUCLEOTIDE SEQUENCE [LARGE SCALE GENOMIC DNA]</scope>
    <source>
        <strain evidence="10">JCM 17810</strain>
    </source>
</reference>
<dbReference type="EC" id="4.1.1.19" evidence="3"/>
<evidence type="ECO:0000256" key="8">
    <source>
        <dbReference type="ARBA" id="ARBA00049309"/>
    </source>
</evidence>
<dbReference type="InterPro" id="IPR016105">
    <property type="entry name" value="Pyr-dep_his/arg-deCO2ase_sand"/>
</dbReference>
<gene>
    <name evidence="9" type="ORF">GCM10023169_01070</name>
</gene>
<dbReference type="EMBL" id="BAABGN010000001">
    <property type="protein sequence ID" value="GAA4415070.1"/>
    <property type="molecule type" value="Genomic_DNA"/>
</dbReference>
<dbReference type="SFLD" id="SFLDG01170">
    <property type="entry name" value="Pyruvoyl-dependent_arginine_de"/>
    <property type="match status" value="1"/>
</dbReference>
<comment type="cofactor">
    <cofactor evidence="1">
        <name>pyruvate</name>
        <dbReference type="ChEBI" id="CHEBI:15361"/>
    </cofactor>
</comment>
<evidence type="ECO:0000256" key="3">
    <source>
        <dbReference type="ARBA" id="ARBA00012426"/>
    </source>
</evidence>
<evidence type="ECO:0000256" key="6">
    <source>
        <dbReference type="ARBA" id="ARBA00023239"/>
    </source>
</evidence>
<dbReference type="Gene3D" id="3.50.20.10">
    <property type="entry name" value="Pyruvoyl-Dependent Histidine Decarboxylase, subunit B"/>
    <property type="match status" value="1"/>
</dbReference>
<dbReference type="InterPro" id="IPR016104">
    <property type="entry name" value="Pyr-dep_his/arg-deCO2ase"/>
</dbReference>
<dbReference type="PANTHER" id="PTHR40438:SF1">
    <property type="entry name" value="PYRUVOYL-DEPENDENT ARGININE DECARBOXYLASE"/>
    <property type="match status" value="1"/>
</dbReference>
<name>A0ABP8KSC4_9MICO</name>
<dbReference type="Pfam" id="PF01862">
    <property type="entry name" value="PvlArgDC"/>
    <property type="match status" value="1"/>
</dbReference>
<evidence type="ECO:0000313" key="10">
    <source>
        <dbReference type="Proteomes" id="UP001500622"/>
    </source>
</evidence>
<keyword evidence="7" id="KW-0670">Pyruvate</keyword>
<evidence type="ECO:0000256" key="1">
    <source>
        <dbReference type="ARBA" id="ARBA00001928"/>
    </source>
</evidence>